<dbReference type="PANTHER" id="PTHR36919">
    <property type="entry name" value="BLR1215 PROTEIN"/>
    <property type="match status" value="1"/>
</dbReference>
<proteinExistence type="predicted"/>
<dbReference type="Pfam" id="PF09917">
    <property type="entry name" value="DUF2147"/>
    <property type="match status" value="1"/>
</dbReference>
<dbReference type="Proteomes" id="UP000000233">
    <property type="component" value="Chromosome"/>
</dbReference>
<dbReference type="eggNOG" id="COG4731">
    <property type="taxonomic scope" value="Bacteria"/>
</dbReference>
<sequence>MTRTNRSAGKPQPGCIAGDRVGATYSITGETMRPLFNALLLALPLAFSSLASAADSPAGRWQTIDDETGKPKSIVEIQQAADGSLTGKVVEILQSDHGPNPLCTECEGERKDQPITGMTILWDLKPDGEQVWSNGTILDPAKGKTYRSKARLLDGGDKLEVRGYIGIEALGRSQTWVRQ</sequence>
<reference evidence="2 3" key="1">
    <citation type="journal article" date="2008" name="Proc. Natl. Acad. Sci. U.S.A.">
        <title>Nitrogen fixation island and rhizosphere competence traits in the genome of root-associated Pseudomonas stutzeri A1501.</title>
        <authorList>
            <person name="Yan Y."/>
            <person name="Yang J."/>
            <person name="Dou Y."/>
            <person name="Chen M."/>
            <person name="Ping S."/>
            <person name="Peng J."/>
            <person name="Lu W."/>
            <person name="Zhang W."/>
            <person name="Yao Z."/>
            <person name="Li H."/>
            <person name="Liu W."/>
            <person name="He S."/>
            <person name="Geng L."/>
            <person name="Zhang X."/>
            <person name="Yang F."/>
            <person name="Yu H."/>
            <person name="Zhan Y."/>
            <person name="Li D."/>
            <person name="Lin Z."/>
            <person name="Wang Y."/>
            <person name="Elmerich C."/>
            <person name="Lin M."/>
            <person name="Jin Q."/>
        </authorList>
    </citation>
    <scope>NUCLEOTIDE SEQUENCE [LARGE SCALE GENOMIC DNA]</scope>
    <source>
        <strain evidence="2 3">A1501</strain>
    </source>
</reference>
<dbReference type="AlphaFoldDB" id="A4VGG5"/>
<organism evidence="2 3">
    <name type="scientific">Stutzerimonas stutzeri (strain A1501)</name>
    <name type="common">Pseudomonas stutzeri</name>
    <dbReference type="NCBI Taxonomy" id="379731"/>
    <lineage>
        <taxon>Bacteria</taxon>
        <taxon>Pseudomonadati</taxon>
        <taxon>Pseudomonadota</taxon>
        <taxon>Gammaproteobacteria</taxon>
        <taxon>Pseudomonadales</taxon>
        <taxon>Pseudomonadaceae</taxon>
        <taxon>Stutzerimonas</taxon>
    </lineage>
</organism>
<dbReference type="Gene3D" id="2.40.128.520">
    <property type="match status" value="1"/>
</dbReference>
<dbReference type="InterPro" id="IPR019223">
    <property type="entry name" value="DUF2147"/>
</dbReference>
<protein>
    <submittedName>
        <fullName evidence="2">Exported protein</fullName>
    </submittedName>
</protein>
<dbReference type="KEGG" id="psa:PST_0360"/>
<gene>
    <name evidence="2" type="ordered locus">PST_0360</name>
</gene>
<feature type="domain" description="DUF2147" evidence="1">
    <location>
        <begin position="59"/>
        <end position="178"/>
    </location>
</feature>
<dbReference type="HOGENOM" id="CLU_108869_0_1_6"/>
<evidence type="ECO:0000313" key="3">
    <source>
        <dbReference type="Proteomes" id="UP000000233"/>
    </source>
</evidence>
<name>A4VGG5_STUS1</name>
<accession>A4VGG5</accession>
<dbReference type="EMBL" id="CP000304">
    <property type="protein sequence ID" value="ABP78066.1"/>
    <property type="molecule type" value="Genomic_DNA"/>
</dbReference>
<keyword evidence="3" id="KW-1185">Reference proteome</keyword>
<evidence type="ECO:0000259" key="1">
    <source>
        <dbReference type="Pfam" id="PF09917"/>
    </source>
</evidence>
<dbReference type="PANTHER" id="PTHR36919:SF3">
    <property type="entry name" value="BLL5882 PROTEIN"/>
    <property type="match status" value="1"/>
</dbReference>
<evidence type="ECO:0000313" key="2">
    <source>
        <dbReference type="EMBL" id="ABP78066.1"/>
    </source>
</evidence>